<evidence type="ECO:0000313" key="7">
    <source>
        <dbReference type="Proteomes" id="UP000261288"/>
    </source>
</evidence>
<reference evidence="1 5" key="2">
    <citation type="submission" date="2017-12" db="EMBL/GenBank/DDBJ databases">
        <title>Bifidobacterium longum APC/DPC strains.</title>
        <authorList>
            <person name="Arboleya S."/>
        </authorList>
    </citation>
    <scope>NUCLEOTIDE SEQUENCE [LARGE SCALE GENOMIC DNA]</scope>
    <source>
        <strain evidence="1 5">APC1503</strain>
    </source>
</reference>
<name>A0A2N0T7D5_BIFLN</name>
<evidence type="ECO:0000313" key="5">
    <source>
        <dbReference type="Proteomes" id="UP000232654"/>
    </source>
</evidence>
<reference evidence="7 8" key="3">
    <citation type="submission" date="2018-08" db="EMBL/GenBank/DDBJ databases">
        <title>A genome reference for cultivated species of the human gut microbiota.</title>
        <authorList>
            <person name="Zou Y."/>
            <person name="Xue W."/>
            <person name="Luo G."/>
        </authorList>
    </citation>
    <scope>NUCLEOTIDE SEQUENCE [LARGE SCALE GENOMIC DNA]</scope>
    <source>
        <strain evidence="4 8">AF11-12</strain>
        <strain evidence="3 7">TF06-45A</strain>
    </source>
</reference>
<dbReference type="EMBL" id="QSAR01000020">
    <property type="protein sequence ID" value="RGW62956.1"/>
    <property type="molecule type" value="Genomic_DNA"/>
</dbReference>
<reference evidence="2 6" key="1">
    <citation type="journal article" date="2017" name="Anaerobe">
        <title>Quantification, isolation and characterization of Bifidobacterium from the vaginal microbiomes of reproductive aged women.</title>
        <authorList>
            <person name="Freitas A.C."/>
            <person name="Hill J.E."/>
        </authorList>
    </citation>
    <scope>NUCLEOTIDE SEQUENCE [LARGE SCALE GENOMIC DNA]</scope>
    <source>
        <strain evidence="2 6">N6D05</strain>
    </source>
</reference>
<dbReference type="Proteomes" id="UP000261288">
    <property type="component" value="Unassembled WGS sequence"/>
</dbReference>
<evidence type="ECO:0000313" key="3">
    <source>
        <dbReference type="EMBL" id="RGL48561.1"/>
    </source>
</evidence>
<gene>
    <name evidence="1" type="ORF">APC1503_2046</name>
    <name evidence="2" type="ORF">CE169_02715</name>
    <name evidence="4" type="ORF">DWV59_11140</name>
    <name evidence="3" type="ORF">DXC63_05950</name>
</gene>
<dbReference type="Proteomes" id="UP000257074">
    <property type="component" value="Unassembled WGS sequence"/>
</dbReference>
<dbReference type="Proteomes" id="UP000265775">
    <property type="component" value="Unassembled WGS sequence"/>
</dbReference>
<proteinExistence type="predicted"/>
<dbReference type="EMBL" id="NJNR01000010">
    <property type="protein sequence ID" value="RDX09999.1"/>
    <property type="molecule type" value="Genomic_DNA"/>
</dbReference>
<dbReference type="EMBL" id="PJDT01000031">
    <property type="protein sequence ID" value="PKC86892.1"/>
    <property type="molecule type" value="Genomic_DNA"/>
</dbReference>
<evidence type="ECO:0000313" key="4">
    <source>
        <dbReference type="EMBL" id="RGW62956.1"/>
    </source>
</evidence>
<evidence type="ECO:0000313" key="8">
    <source>
        <dbReference type="Proteomes" id="UP000265775"/>
    </source>
</evidence>
<dbReference type="RefSeq" id="WP_007055825.1">
    <property type="nucleotide sequence ID" value="NZ_CP065396.1"/>
</dbReference>
<evidence type="ECO:0000313" key="6">
    <source>
        <dbReference type="Proteomes" id="UP000257074"/>
    </source>
</evidence>
<comment type="caution">
    <text evidence="1">The sequence shown here is derived from an EMBL/GenBank/DDBJ whole genome shotgun (WGS) entry which is preliminary data.</text>
</comment>
<dbReference type="Proteomes" id="UP000232654">
    <property type="component" value="Unassembled WGS sequence"/>
</dbReference>
<dbReference type="AlphaFoldDB" id="A0A2N0T7D5"/>
<evidence type="ECO:0000313" key="1">
    <source>
        <dbReference type="EMBL" id="PKC86892.1"/>
    </source>
</evidence>
<organism evidence="1 5">
    <name type="scientific">Bifidobacterium longum</name>
    <dbReference type="NCBI Taxonomy" id="216816"/>
    <lineage>
        <taxon>Bacteria</taxon>
        <taxon>Bacillati</taxon>
        <taxon>Actinomycetota</taxon>
        <taxon>Actinomycetes</taxon>
        <taxon>Bifidobacteriales</taxon>
        <taxon>Bifidobacteriaceae</taxon>
        <taxon>Bifidobacterium</taxon>
    </lineage>
</organism>
<accession>A0A2N0T7D5</accession>
<sequence>MEEHDKRFWRNMTFAQLRNRRVRVSAYGGDMILEFRLTPGIGHTLGARQYTVNGFDIGELFHEGHDGFMELTRQKAPVSIKLLPDEPEYKIIEDITGVQPRDVFVQTNGNKYPVQEITDDGHCLVLIDSNTYRIDDDAFDHALRPAPARIPDRPGLWEDKSDGLYTVWKNGQELWIMQIRESDGRWMNGPALLIGKTGENVNDSTTKDLSSKAPFRFHDEEL</sequence>
<protein>
    <submittedName>
        <fullName evidence="1">Uncharacterized protein</fullName>
    </submittedName>
</protein>
<dbReference type="EMBL" id="QSRZ01000006">
    <property type="protein sequence ID" value="RGL48561.1"/>
    <property type="molecule type" value="Genomic_DNA"/>
</dbReference>
<evidence type="ECO:0000313" key="2">
    <source>
        <dbReference type="EMBL" id="RDX09999.1"/>
    </source>
</evidence>